<dbReference type="Proteomes" id="UP001060085">
    <property type="component" value="Linkage Group LG08"/>
</dbReference>
<evidence type="ECO:0000313" key="2">
    <source>
        <dbReference type="Proteomes" id="UP001060085"/>
    </source>
</evidence>
<accession>A0ACB9ZT27</accession>
<gene>
    <name evidence="1" type="ORF">M9H77_36421</name>
</gene>
<name>A0ACB9ZT27_CATRO</name>
<evidence type="ECO:0000313" key="1">
    <source>
        <dbReference type="EMBL" id="KAI5650416.1"/>
    </source>
</evidence>
<comment type="caution">
    <text evidence="1">The sequence shown here is derived from an EMBL/GenBank/DDBJ whole genome shotgun (WGS) entry which is preliminary data.</text>
</comment>
<organism evidence="1 2">
    <name type="scientific">Catharanthus roseus</name>
    <name type="common">Madagascar periwinkle</name>
    <name type="synonym">Vinca rosea</name>
    <dbReference type="NCBI Taxonomy" id="4058"/>
    <lineage>
        <taxon>Eukaryota</taxon>
        <taxon>Viridiplantae</taxon>
        <taxon>Streptophyta</taxon>
        <taxon>Embryophyta</taxon>
        <taxon>Tracheophyta</taxon>
        <taxon>Spermatophyta</taxon>
        <taxon>Magnoliopsida</taxon>
        <taxon>eudicotyledons</taxon>
        <taxon>Gunneridae</taxon>
        <taxon>Pentapetalae</taxon>
        <taxon>asterids</taxon>
        <taxon>lamiids</taxon>
        <taxon>Gentianales</taxon>
        <taxon>Apocynaceae</taxon>
        <taxon>Rauvolfioideae</taxon>
        <taxon>Vinceae</taxon>
        <taxon>Catharanthinae</taxon>
        <taxon>Catharanthus</taxon>
    </lineage>
</organism>
<protein>
    <submittedName>
        <fullName evidence="1">Uncharacterized protein</fullName>
    </submittedName>
</protein>
<reference evidence="2" key="1">
    <citation type="journal article" date="2023" name="Nat. Plants">
        <title>Single-cell RNA sequencing provides a high-resolution roadmap for understanding the multicellular compartmentation of specialized metabolism.</title>
        <authorList>
            <person name="Sun S."/>
            <person name="Shen X."/>
            <person name="Li Y."/>
            <person name="Li Y."/>
            <person name="Wang S."/>
            <person name="Li R."/>
            <person name="Zhang H."/>
            <person name="Shen G."/>
            <person name="Guo B."/>
            <person name="Wei J."/>
            <person name="Xu J."/>
            <person name="St-Pierre B."/>
            <person name="Chen S."/>
            <person name="Sun C."/>
        </authorList>
    </citation>
    <scope>NUCLEOTIDE SEQUENCE [LARGE SCALE GENOMIC DNA]</scope>
</reference>
<dbReference type="EMBL" id="CM044708">
    <property type="protein sequence ID" value="KAI5650416.1"/>
    <property type="molecule type" value="Genomic_DNA"/>
</dbReference>
<keyword evidence="2" id="KW-1185">Reference proteome</keyword>
<sequence length="168" mass="19358">MLLGGMCTRKNEVNCRLTYRRQWVLASQATGGQNPTTDSRAPRPTVSGRFQLISRIEEPNSRFQSSTWPLKRQSRETFGTSIGEKTFSSKAFNFPLKPSFRILNIRDAISTYAIILMLVERPLPIRWCRPKERRLRPSKRLCHKKEAFNTSLALKGRLREFASSSPKN</sequence>
<proteinExistence type="predicted"/>